<dbReference type="Proteomes" id="UP000239554">
    <property type="component" value="Chromosome"/>
</dbReference>
<dbReference type="Proteomes" id="UP000256244">
    <property type="component" value="Chromosome"/>
</dbReference>
<dbReference type="EMBL" id="CP026399">
    <property type="protein sequence ID" value="AUY03725.1"/>
    <property type="molecule type" value="Genomic_DNA"/>
</dbReference>
<accession>A0A1M3S201</accession>
<reference evidence="10 20" key="11">
    <citation type="submission" date="2018-10" db="EMBL/GenBank/DDBJ databases">
        <title>Comparison of Escherichia coli isolates recovered from retail chicken and from chicken fecal samples by antimicrobial susceptibility test and whole genome sequencing.</title>
        <authorList>
            <person name="Tang B."/>
            <person name="Ma Y."/>
            <person name="He X."/>
            <person name="Cao L."/>
            <person name="Xia X."/>
            <person name="Yang H."/>
        </authorList>
    </citation>
    <scope>NUCLEOTIDE SEQUENCE [LARGE SCALE GENOMIC DNA]</scope>
    <source>
        <strain evidence="10 20">CMJH98b</strain>
    </source>
</reference>
<evidence type="ECO:0000313" key="2">
    <source>
        <dbReference type="EMBL" id="AUY03725.1"/>
    </source>
</evidence>
<dbReference type="EMBL" id="RDDM01000182">
    <property type="protein sequence ID" value="RLY55655.1"/>
    <property type="molecule type" value="Genomic_DNA"/>
</dbReference>
<dbReference type="Proteomes" id="UP000197270">
    <property type="component" value="Unassembled WGS sequence"/>
</dbReference>
<dbReference type="Proteomes" id="UP000264870">
    <property type="component" value="Unassembled WGS sequence"/>
</dbReference>
<protein>
    <submittedName>
        <fullName evidence="8">Uncharacterized protein</fullName>
    </submittedName>
</protein>
<proteinExistence type="predicted"/>
<name>A0A1M3S201_ECOLX</name>
<reference evidence="5 19" key="5">
    <citation type="submission" date="2017-07" db="EMBL/GenBank/DDBJ databases">
        <authorList>
            <person name="Zhi S."/>
            <person name="Banting G."/>
            <person name="Neumann N."/>
        </authorList>
    </citation>
    <scope>NUCLEOTIDE SEQUENCE [LARGE SCALE GENOMIC DNA]</scope>
    <source>
        <strain evidence="5 19">WW41</strain>
    </source>
</reference>
<dbReference type="EMBL" id="QFSS01000013">
    <property type="protein sequence ID" value="PZZ73102.1"/>
    <property type="molecule type" value="Genomic_DNA"/>
</dbReference>
<dbReference type="EMBL" id="CP031546">
    <property type="protein sequence ID" value="AXO09293.1"/>
    <property type="molecule type" value="Genomic_DNA"/>
</dbReference>
<reference evidence="1 15" key="6">
    <citation type="submission" date="2017-10" db="EMBL/GenBank/DDBJ databases">
        <title>mcr-1 positive E.coli isolates in China.</title>
        <authorList>
            <person name="Li B."/>
            <person name="Wang X."/>
        </authorList>
    </citation>
    <scope>NUCLEOTIDE SEQUENCE [LARGE SCALE GENOMIC DNA]</scope>
    <source>
        <strain evidence="1 15">14EC029</strain>
    </source>
</reference>
<gene>
    <name evidence="7" type="ORF">ABE91_008740</name>
    <name evidence="6" type="ORF">BTQ06_11010</name>
    <name evidence="2" type="ORF">C3F40_19335</name>
    <name evidence="4" type="ORF">CCS08_20305</name>
    <name evidence="5" type="ORF">CG702_08505</name>
    <name evidence="1" type="ORF">CR538_02025</name>
    <name evidence="8" type="ORF">CWS33_11050</name>
    <name evidence="9" type="ORF">DIV22_04340</name>
    <name evidence="3" type="ORF">DS732_24735</name>
    <name evidence="10" type="ORF">EAI46_19470</name>
</gene>
<evidence type="ECO:0000313" key="14">
    <source>
        <dbReference type="Proteomes" id="UP000233549"/>
    </source>
</evidence>
<dbReference type="Proteomes" id="UP000233549">
    <property type="component" value="Unassembled WGS sequence"/>
</dbReference>
<evidence type="ECO:0000313" key="3">
    <source>
        <dbReference type="EMBL" id="AXO09293.1"/>
    </source>
</evidence>
<dbReference type="EMBL" id="NNAK01000015">
    <property type="protein sequence ID" value="OZP03574.1"/>
    <property type="molecule type" value="Genomic_DNA"/>
</dbReference>
<dbReference type="Proteomes" id="UP000036331">
    <property type="component" value="Unassembled WGS sequence"/>
</dbReference>
<reference evidence="7 11" key="1">
    <citation type="journal article" date="2015" name="Genome Announc.">
        <title>Draft Genome Sequences of Human-Pathogenic Escherichia coli O26:H11 Strains Carrying the stx2 Gene Only and Circulating in France.</title>
        <authorList>
            <person name="Delannoy S."/>
            <person name="Mariani-Kurkdjian P."/>
            <person name="Bonacorsi S."/>
            <person name="Liguori S."/>
            <person name="Ison S.A."/>
            <person name="Fach P."/>
        </authorList>
    </citation>
    <scope>NUCLEOTIDE SEQUENCE [LARGE SCALE GENOMIC DNA]</scope>
    <source>
        <strain evidence="7 11">34870</strain>
    </source>
</reference>
<dbReference type="EMBL" id="MRVZ01000029">
    <property type="protein sequence ID" value="PAU23823.1"/>
    <property type="molecule type" value="Genomic_DNA"/>
</dbReference>
<evidence type="ECO:0000313" key="9">
    <source>
        <dbReference type="EMBL" id="PZZ73102.1"/>
    </source>
</evidence>
<sequence>MLNVFHLFDARRYLAYKEYRFESWCSSLPAFHDDDLSFRRHFAVFFTLILPGDLSPERW</sequence>
<dbReference type="EMBL" id="PITP01000009">
    <property type="protein sequence ID" value="PKD89766.1"/>
    <property type="molecule type" value="Genomic_DNA"/>
</dbReference>
<dbReference type="EMBL" id="CP024141">
    <property type="protein sequence ID" value="AUJ99287.1"/>
    <property type="molecule type" value="Genomic_DNA"/>
</dbReference>
<evidence type="ECO:0000313" key="20">
    <source>
        <dbReference type="Proteomes" id="UP000281340"/>
    </source>
</evidence>
<reference evidence="9 17" key="9">
    <citation type="submission" date="2018-05" db="EMBL/GenBank/DDBJ databases">
        <title>Genomic sequencing of EHEC O26 New European Clone.</title>
        <authorList>
            <person name="Karnisova L."/>
            <person name="Nunvar J."/>
            <person name="Marejkova M."/>
            <person name="Mellmann A."/>
            <person name="Drevinek P."/>
            <person name="Blahova K."/>
            <person name="Bielaszewska M."/>
        </authorList>
    </citation>
    <scope>NUCLEOTIDE SEQUENCE [LARGE SCALE GENOMIC DNA]</scope>
    <source>
        <strain evidence="9 17">14-391</strain>
    </source>
</reference>
<evidence type="ECO:0000313" key="15">
    <source>
        <dbReference type="Proteomes" id="UP000234238"/>
    </source>
</evidence>
<evidence type="ECO:0000313" key="19">
    <source>
        <dbReference type="Proteomes" id="UP000264870"/>
    </source>
</evidence>
<reference evidence="2 16" key="8">
    <citation type="journal article" date="2018" name="MBio">
        <title>Genomic Analysis of Hospital Plumbing Reveals Diverse Reservoir of Bacterial Plasmids Conferring Carbapenem Resistance.</title>
        <authorList>
            <consortium name="NISC Comparative Sequencing Program"/>
            <person name="Weingarten R.A."/>
            <person name="Johnson R.C."/>
            <person name="Conlan S."/>
            <person name="Ramsburg A.M."/>
            <person name="Dekker J.P."/>
            <person name="Lau A.F."/>
            <person name="Khil P."/>
            <person name="Odom R.T."/>
            <person name="Deming C."/>
            <person name="Park M."/>
            <person name="Thomas P.J."/>
            <person name="Henderson D.K."/>
            <person name="Palmore T.N."/>
            <person name="Segre J.A."/>
            <person name="Frank K.M."/>
        </authorList>
    </citation>
    <scope>NUCLEOTIDE SEQUENCE [LARGE SCALE GENOMIC DNA]</scope>
    <source>
        <strain evidence="2 16">ECONIH4</strain>
    </source>
</reference>
<reference evidence="6 13" key="2">
    <citation type="submission" date="2016-12" db="EMBL/GenBank/DDBJ databases">
        <title>Real-Time Genomic Investigation Underlying the Public Health Response to a Shiga Toxin-Producing Escherichia Coli O26:H11 Outbreak in a Nursery.</title>
        <authorList>
            <person name="Ferdous M."/>
            <person name="Moran-Gilad J."/>
            <person name="Rossen J.W."/>
            <person name="Gdalevich M."/>
        </authorList>
    </citation>
    <scope>NUCLEOTIDE SEQUENCE [LARGE SCALE GENOMIC DNA]</scope>
    <source>
        <strain evidence="6 13">STEC 514-2</strain>
    </source>
</reference>
<dbReference type="Proteomes" id="UP000248865">
    <property type="component" value="Unassembled WGS sequence"/>
</dbReference>
<evidence type="ECO:0000313" key="18">
    <source>
        <dbReference type="Proteomes" id="UP000256244"/>
    </source>
</evidence>
<evidence type="ECO:0000313" key="8">
    <source>
        <dbReference type="EMBL" id="PKD89766.1"/>
    </source>
</evidence>
<evidence type="ECO:0000313" key="12">
    <source>
        <dbReference type="Proteomes" id="UP000197270"/>
    </source>
</evidence>
<reference evidence="4 12" key="4">
    <citation type="submission" date="2017-05" db="EMBL/GenBank/DDBJ databases">
        <title>Sequencing of Escherichia coli that cause persistent and transient Mastitis.</title>
        <authorList>
            <person name="Thacker T.C."/>
            <person name="Lippolis J.D."/>
            <person name="Brunelle B.W."/>
            <person name="Casey T.A."/>
            <person name="Reinhardt T.A."/>
            <person name="Sacco R.E."/>
            <person name="Holman D.B."/>
        </authorList>
    </citation>
    <scope>NUCLEOTIDE SEQUENCE [LARGE SCALE GENOMIC DNA]</scope>
    <source>
        <strain evidence="4 12">ECA-B</strain>
    </source>
</reference>
<evidence type="ECO:0000313" key="10">
    <source>
        <dbReference type="EMBL" id="RLY55655.1"/>
    </source>
</evidence>
<reference evidence="7" key="3">
    <citation type="submission" date="2017-03" db="EMBL/GenBank/DDBJ databases">
        <title>The mobilome is the main driver of stx2-positive O26:H11 Escherichia coli strains evolution.</title>
        <authorList>
            <person name="Delannoy S."/>
            <person name="Mariani-Kurkdjian P."/>
            <person name="Webb H.E."/>
            <person name="Bonacorsi S."/>
            <person name="Fach P."/>
        </authorList>
    </citation>
    <scope>NUCLEOTIDE SEQUENCE</scope>
    <source>
        <strain evidence="7">34870</strain>
    </source>
</reference>
<dbReference type="Proteomes" id="UP000218543">
    <property type="component" value="Unassembled WGS sequence"/>
</dbReference>
<organism evidence="8 14">
    <name type="scientific">Escherichia coli</name>
    <dbReference type="NCBI Taxonomy" id="562"/>
    <lineage>
        <taxon>Bacteria</taxon>
        <taxon>Pseudomonadati</taxon>
        <taxon>Pseudomonadota</taxon>
        <taxon>Gammaproteobacteria</taxon>
        <taxon>Enterobacterales</taxon>
        <taxon>Enterobacteriaceae</taxon>
        <taxon>Escherichia</taxon>
    </lineage>
</organism>
<accession>A0A2A2XEY9</accession>
<evidence type="ECO:0000313" key="5">
    <source>
        <dbReference type="EMBL" id="OZP03574.1"/>
    </source>
</evidence>
<evidence type="ECO:0000313" key="16">
    <source>
        <dbReference type="Proteomes" id="UP000239554"/>
    </source>
</evidence>
<evidence type="ECO:0000313" key="6">
    <source>
        <dbReference type="EMBL" id="PAU23823.1"/>
    </source>
</evidence>
<reference evidence="8 14" key="7">
    <citation type="submission" date="2017-12" db="EMBL/GenBank/DDBJ databases">
        <title>Rapid rising of carbapenem-resistant Enterobacteriaceae(CRE) and emergence of colistin resistance genemcr-1 in CRE in the hospital of Henan, China.</title>
        <authorList>
            <person name="Sun Q."/>
            <person name="Zhang R."/>
            <person name="Li Y."/>
            <person name="Shen Y."/>
            <person name="Zhang Y."/>
            <person name="Yang J."/>
            <person name="Shu L."/>
            <person name="Zhou H."/>
            <person name="Wang Y."/>
            <person name="Wang B."/>
            <person name="Shen Z."/>
        </authorList>
    </citation>
    <scope>NUCLEOTIDE SEQUENCE [LARGE SCALE GENOMIC DNA]</scope>
    <source>
        <strain evidence="8 14">3512</strain>
    </source>
</reference>
<dbReference type="Proteomes" id="UP000281340">
    <property type="component" value="Unassembled WGS sequence"/>
</dbReference>
<evidence type="ECO:0000313" key="13">
    <source>
        <dbReference type="Proteomes" id="UP000218543"/>
    </source>
</evidence>
<evidence type="ECO:0000313" key="7">
    <source>
        <dbReference type="EMBL" id="PBN75191.1"/>
    </source>
</evidence>
<evidence type="ECO:0000313" key="17">
    <source>
        <dbReference type="Proteomes" id="UP000248865"/>
    </source>
</evidence>
<evidence type="ECO:0000313" key="11">
    <source>
        <dbReference type="Proteomes" id="UP000036331"/>
    </source>
</evidence>
<dbReference type="Proteomes" id="UP000234238">
    <property type="component" value="Chromosome"/>
</dbReference>
<dbReference type="AlphaFoldDB" id="A0A1M3S201"/>
<dbReference type="EMBL" id="LDXE02000002">
    <property type="protein sequence ID" value="PBN75191.1"/>
    <property type="molecule type" value="Genomic_DNA"/>
</dbReference>
<evidence type="ECO:0000313" key="1">
    <source>
        <dbReference type="EMBL" id="AUJ99287.1"/>
    </source>
</evidence>
<dbReference type="EMBL" id="NHTF01000063">
    <property type="protein sequence ID" value="OWW53167.1"/>
    <property type="molecule type" value="Genomic_DNA"/>
</dbReference>
<reference evidence="3 18" key="10">
    <citation type="submission" date="2018-08" db="EMBL/GenBank/DDBJ databases">
        <title>Complete genome sequencing and genomic characterization of five Escherichia coli strains co-producing MCR-1 and ESBLs from different origins in China.</title>
        <authorList>
            <person name="Bai L."/>
        </authorList>
    </citation>
    <scope>NUCLEOTIDE SEQUENCE [LARGE SCALE GENOMIC DNA]</scope>
    <source>
        <strain evidence="18">cq9</strain>
        <strain evidence="3">Cq9</strain>
    </source>
</reference>
<evidence type="ECO:0000313" key="4">
    <source>
        <dbReference type="EMBL" id="OWW53167.1"/>
    </source>
</evidence>